<gene>
    <name evidence="1" type="ORF">SAMN06264855_101376</name>
</gene>
<dbReference type="Proteomes" id="UP000198397">
    <property type="component" value="Unassembled WGS sequence"/>
</dbReference>
<dbReference type="EMBL" id="FZNQ01000001">
    <property type="protein sequence ID" value="SNR25551.1"/>
    <property type="molecule type" value="Genomic_DNA"/>
</dbReference>
<dbReference type="InterPro" id="IPR058967">
    <property type="entry name" value="Hfq-like"/>
</dbReference>
<dbReference type="RefSeq" id="WP_089383339.1">
    <property type="nucleotide sequence ID" value="NZ_FZNQ01000001.1"/>
</dbReference>
<name>A0A238UUB9_HALVU</name>
<organism evidence="1 2">
    <name type="scientific">Halorubrum vacuolatum</name>
    <name type="common">Natronobacterium vacuolatum</name>
    <dbReference type="NCBI Taxonomy" id="63740"/>
    <lineage>
        <taxon>Archaea</taxon>
        <taxon>Methanobacteriati</taxon>
        <taxon>Methanobacteriota</taxon>
        <taxon>Stenosarchaea group</taxon>
        <taxon>Halobacteria</taxon>
        <taxon>Halobacteriales</taxon>
        <taxon>Haloferacaceae</taxon>
        <taxon>Halorubrum</taxon>
    </lineage>
</organism>
<dbReference type="AlphaFoldDB" id="A0A238UUB9"/>
<sequence>MVISTKGLWHKVADTISTEMIVEIEEATVYGDFEQERVLHSGQVRILPNGWVVLPTDRVLSPEAVHHIDA</sequence>
<reference evidence="1 2" key="1">
    <citation type="submission" date="2017-06" db="EMBL/GenBank/DDBJ databases">
        <authorList>
            <person name="Kim H.J."/>
            <person name="Triplett B.A."/>
        </authorList>
    </citation>
    <scope>NUCLEOTIDE SEQUENCE [LARGE SCALE GENOMIC DNA]</scope>
    <source>
        <strain evidence="1 2">DSM 8800</strain>
    </source>
</reference>
<accession>A0A238UUB9</accession>
<keyword evidence="2" id="KW-1185">Reference proteome</keyword>
<protein>
    <submittedName>
        <fullName evidence="1">Uncharacterized protein</fullName>
    </submittedName>
</protein>
<evidence type="ECO:0000313" key="1">
    <source>
        <dbReference type="EMBL" id="SNR25551.1"/>
    </source>
</evidence>
<proteinExistence type="predicted"/>
<dbReference type="Pfam" id="PF26264">
    <property type="entry name" value="Halo_Hfq_like"/>
    <property type="match status" value="1"/>
</dbReference>
<evidence type="ECO:0000313" key="2">
    <source>
        <dbReference type="Proteomes" id="UP000198397"/>
    </source>
</evidence>